<proteinExistence type="predicted"/>
<accession>A0A8S5V8L4</accession>
<organism evidence="1">
    <name type="scientific">Myoviridae sp. ctf4L13</name>
    <dbReference type="NCBI Taxonomy" id="2825147"/>
    <lineage>
        <taxon>Viruses</taxon>
        <taxon>Duplodnaviria</taxon>
        <taxon>Heunggongvirae</taxon>
        <taxon>Uroviricota</taxon>
        <taxon>Caudoviricetes</taxon>
    </lineage>
</organism>
<dbReference type="EMBL" id="BK016219">
    <property type="protein sequence ID" value="DAG02943.1"/>
    <property type="molecule type" value="Genomic_DNA"/>
</dbReference>
<reference evidence="1" key="1">
    <citation type="journal article" date="2021" name="Proc. Natl. Acad. Sci. U.S.A.">
        <title>A Catalog of Tens of Thousands of Viruses from Human Metagenomes Reveals Hidden Associations with Chronic Diseases.</title>
        <authorList>
            <person name="Tisza M.J."/>
            <person name="Buck C.B."/>
        </authorList>
    </citation>
    <scope>NUCLEOTIDE SEQUENCE</scope>
    <source>
        <strain evidence="1">Ctf4L13</strain>
    </source>
</reference>
<name>A0A8S5V8L4_9CAUD</name>
<protein>
    <submittedName>
        <fullName evidence="1">Lymphocyte antigen 86 SHEET, Glycoprotein, Immunity, Inflammatory</fullName>
    </submittedName>
</protein>
<sequence length="77" mass="8943">MQLRDSCLRQEACLIVFLCLAVRCNSAESHQKKKKRRRCRADRLTADFRHCGNHQRICFSHTQLQAGQTAGTTRRNL</sequence>
<evidence type="ECO:0000313" key="1">
    <source>
        <dbReference type="EMBL" id="DAG02943.1"/>
    </source>
</evidence>